<keyword evidence="3" id="KW-1185">Reference proteome</keyword>
<keyword evidence="1" id="KW-0472">Membrane</keyword>
<keyword evidence="1" id="KW-1133">Transmembrane helix</keyword>
<sequence length="73" mass="8185">MGPRSVTYGKRDIRFRIADLDEWLGVKAGVMPPPEPARKRPKRPRRGVTLWEAFVVLGVLAGILALLRLLGLH</sequence>
<accession>A9HCV2</accession>
<dbReference type="EMBL" id="AM889285">
    <property type="protein sequence ID" value="CAP54999.1"/>
    <property type="molecule type" value="Genomic_DNA"/>
</dbReference>
<feature type="transmembrane region" description="Helical" evidence="1">
    <location>
        <begin position="48"/>
        <end position="70"/>
    </location>
</feature>
<name>A9HCV2_GLUDA</name>
<reference evidence="2 3" key="1">
    <citation type="journal article" date="2009" name="BMC Genomics">
        <title>Complete genome sequence of the sugarcane nitrogen-fixing endophyte Gluconacetobacter diazotrophicus Pal5.</title>
        <authorList>
            <person name="Bertalan M."/>
            <person name="Albano R."/>
            <person name="Padua V."/>
            <person name="Rouws L."/>
            <person name="Rojas C."/>
            <person name="Hemerly A."/>
            <person name="Teixeira K."/>
            <person name="Schwab S."/>
            <person name="Araujo J."/>
            <person name="Oliveira A."/>
            <person name="Franca L."/>
            <person name="Magalhaes V."/>
            <person name="Alqueres S."/>
            <person name="Cardoso A."/>
            <person name="Almeida W."/>
            <person name="Loureiro M.M."/>
            <person name="Nogueira E."/>
            <person name="Cidade D."/>
            <person name="Oliveira D."/>
            <person name="Simao T."/>
            <person name="Macedo J."/>
            <person name="Valadao A."/>
            <person name="Dreschsel M."/>
            <person name="Freitas F."/>
            <person name="Vidal M."/>
            <person name="Guedes H."/>
            <person name="Rodrigues E."/>
            <person name="Meneses C."/>
            <person name="Brioso P."/>
            <person name="Pozzer L."/>
            <person name="Figueiredo D."/>
            <person name="Montano H."/>
            <person name="Junior J."/>
            <person name="Filho G."/>
            <person name="Flores V."/>
            <person name="Ferreira B."/>
            <person name="Branco A."/>
            <person name="Gonzalez P."/>
            <person name="Guillobel H."/>
            <person name="Lemos M."/>
            <person name="Seibel L."/>
            <person name="Macedo J."/>
            <person name="Alves-Ferreira M."/>
            <person name="Sachetto-Martins G."/>
            <person name="Coelho A."/>
            <person name="Santos E."/>
            <person name="Amaral G."/>
            <person name="Neves A."/>
            <person name="Pacheco A.B."/>
            <person name="Carvalho D."/>
            <person name="Lery L."/>
            <person name="Bisch P."/>
            <person name="Rossle S.C."/>
            <person name="Urmenyi T."/>
            <person name="Kruger W.V."/>
            <person name="Martins O."/>
            <person name="Baldani J.I."/>
            <person name="Ferreira P.C."/>
        </authorList>
    </citation>
    <scope>NUCLEOTIDE SEQUENCE [LARGE SCALE GENOMIC DNA]</scope>
    <source>
        <strain evidence="3">ATCC 49037 / DSM 5601 / CCUG 37298 / CIP 103539 / LMG 7603 / PAl5</strain>
    </source>
</reference>
<keyword evidence="1" id="KW-0812">Transmembrane</keyword>
<evidence type="ECO:0000313" key="3">
    <source>
        <dbReference type="Proteomes" id="UP000001176"/>
    </source>
</evidence>
<dbReference type="Proteomes" id="UP000001176">
    <property type="component" value="Chromosome"/>
</dbReference>
<gene>
    <name evidence="2" type="ordered locus">GDI1056</name>
</gene>
<organism evidence="2 3">
    <name type="scientific">Gluconacetobacter diazotrophicus (strain ATCC 49037 / DSM 5601 / CCUG 37298 / CIP 103539 / LMG 7603 / PAl5)</name>
    <dbReference type="NCBI Taxonomy" id="272568"/>
    <lineage>
        <taxon>Bacteria</taxon>
        <taxon>Pseudomonadati</taxon>
        <taxon>Pseudomonadota</taxon>
        <taxon>Alphaproteobacteria</taxon>
        <taxon>Acetobacterales</taxon>
        <taxon>Acetobacteraceae</taxon>
        <taxon>Gluconacetobacter</taxon>
    </lineage>
</organism>
<evidence type="ECO:0000313" key="2">
    <source>
        <dbReference type="EMBL" id="CAP54999.1"/>
    </source>
</evidence>
<evidence type="ECO:0000256" key="1">
    <source>
        <dbReference type="SAM" id="Phobius"/>
    </source>
</evidence>
<dbReference type="AlphaFoldDB" id="A9HCV2"/>
<dbReference type="KEGG" id="gdi:GDI1056"/>
<proteinExistence type="predicted"/>
<protein>
    <submittedName>
        <fullName evidence="2">Uncharacterized protein</fullName>
    </submittedName>
</protein>